<sequence>MEKVKKPELGLKASSSERQLADRLKYRPTVFEFFTSEADFTKEGLKRLAYALELVKNEATSRIVLHHPMRYKGEFTELVAPQKTFPELCRFIRQSTEDLLQLSFDYDVQTLLHGSYARHTQKMIALYPSLAQARAHVYATLDNYAELGKDHIMFENSFSPIFYYGEEEEDRYIAARGYRLAFDVSHCFIRAHGSNQALTASLQRLKKQVVHYHLVDSFGKKHDSLELGKGAIAWEKVLPCLNPAASSIYEVQLRDENDAREQVASYHYLMKIYDKLNEPNSIN</sequence>
<dbReference type="Gene3D" id="3.20.20.150">
    <property type="entry name" value="Divalent-metal-dependent TIM barrel enzymes"/>
    <property type="match status" value="1"/>
</dbReference>
<keyword evidence="1" id="KW-0413">Isomerase</keyword>
<dbReference type="RefSeq" id="WP_267476043.1">
    <property type="nucleotide sequence ID" value="NZ_AZFQ01000036.1"/>
</dbReference>
<dbReference type="GO" id="GO:0016853">
    <property type="term" value="F:isomerase activity"/>
    <property type="evidence" value="ECO:0007669"/>
    <property type="project" value="UniProtKB-KW"/>
</dbReference>
<name>A0A0R1V011_9LACO</name>
<protein>
    <submittedName>
        <fullName evidence="1">Xylose isomerase domain protein TIM</fullName>
    </submittedName>
</protein>
<dbReference type="AlphaFoldDB" id="A0A0R1V011"/>
<evidence type="ECO:0000313" key="2">
    <source>
        <dbReference type="Proteomes" id="UP000051166"/>
    </source>
</evidence>
<dbReference type="PATRIC" id="fig|1423801.4.peg.786"/>
<proteinExistence type="predicted"/>
<dbReference type="Proteomes" id="UP000051166">
    <property type="component" value="Unassembled WGS sequence"/>
</dbReference>
<organism evidence="1 2">
    <name type="scientific">Liquorilactobacillus satsumensis DSM 16230 = JCM 12392</name>
    <dbReference type="NCBI Taxonomy" id="1423801"/>
    <lineage>
        <taxon>Bacteria</taxon>
        <taxon>Bacillati</taxon>
        <taxon>Bacillota</taxon>
        <taxon>Bacilli</taxon>
        <taxon>Lactobacillales</taxon>
        <taxon>Lactobacillaceae</taxon>
        <taxon>Liquorilactobacillus</taxon>
    </lineage>
</organism>
<evidence type="ECO:0000313" key="1">
    <source>
        <dbReference type="EMBL" id="KRL98956.1"/>
    </source>
</evidence>
<comment type="caution">
    <text evidence="1">The sequence shown here is derived from an EMBL/GenBank/DDBJ whole genome shotgun (WGS) entry which is preliminary data.</text>
</comment>
<keyword evidence="2" id="KW-1185">Reference proteome</keyword>
<accession>A0A0R1V011</accession>
<dbReference type="EMBL" id="AZFQ01000036">
    <property type="protein sequence ID" value="KRL98956.1"/>
    <property type="molecule type" value="Genomic_DNA"/>
</dbReference>
<dbReference type="InterPro" id="IPR036237">
    <property type="entry name" value="Xyl_isomerase-like_sf"/>
</dbReference>
<reference evidence="1 2" key="1">
    <citation type="journal article" date="2015" name="Genome Announc.">
        <title>Expanding the biotechnology potential of lactobacilli through comparative genomics of 213 strains and associated genera.</title>
        <authorList>
            <person name="Sun Z."/>
            <person name="Harris H.M."/>
            <person name="McCann A."/>
            <person name="Guo C."/>
            <person name="Argimon S."/>
            <person name="Zhang W."/>
            <person name="Yang X."/>
            <person name="Jeffery I.B."/>
            <person name="Cooney J.C."/>
            <person name="Kagawa T.F."/>
            <person name="Liu W."/>
            <person name="Song Y."/>
            <person name="Salvetti E."/>
            <person name="Wrobel A."/>
            <person name="Rasinkangas P."/>
            <person name="Parkhill J."/>
            <person name="Rea M.C."/>
            <person name="O'Sullivan O."/>
            <person name="Ritari J."/>
            <person name="Douillard F.P."/>
            <person name="Paul Ross R."/>
            <person name="Yang R."/>
            <person name="Briner A.E."/>
            <person name="Felis G.E."/>
            <person name="de Vos W.M."/>
            <person name="Barrangou R."/>
            <person name="Klaenhammer T.R."/>
            <person name="Caufield P.W."/>
            <person name="Cui Y."/>
            <person name="Zhang H."/>
            <person name="O'Toole P.W."/>
        </authorList>
    </citation>
    <scope>NUCLEOTIDE SEQUENCE [LARGE SCALE GENOMIC DNA]</scope>
    <source>
        <strain evidence="1 2">DSM 16230</strain>
    </source>
</reference>
<gene>
    <name evidence="1" type="ORF">FD50_GL000775</name>
</gene>
<dbReference type="STRING" id="1423801.FD50_GL000775"/>
<dbReference type="SUPFAM" id="SSF51658">
    <property type="entry name" value="Xylose isomerase-like"/>
    <property type="match status" value="1"/>
</dbReference>
<dbReference type="GeneID" id="98308187"/>